<dbReference type="GO" id="GO:0046872">
    <property type="term" value="F:metal ion binding"/>
    <property type="evidence" value="ECO:0007669"/>
    <property type="project" value="UniProtKB-UniRule"/>
</dbReference>
<dbReference type="Pfam" id="PF00557">
    <property type="entry name" value="Peptidase_M24"/>
    <property type="match status" value="1"/>
</dbReference>
<name>A0A1I3QEZ2_9PLAN</name>
<dbReference type="InterPro" id="IPR000994">
    <property type="entry name" value="Pept_M24"/>
</dbReference>
<dbReference type="NCBIfam" id="TIGR00500">
    <property type="entry name" value="met_pdase_I"/>
    <property type="match status" value="1"/>
</dbReference>
<dbReference type="PRINTS" id="PR00599">
    <property type="entry name" value="MAPEPTIDASE"/>
</dbReference>
<evidence type="ECO:0000256" key="2">
    <source>
        <dbReference type="ARBA" id="ARBA00022438"/>
    </source>
</evidence>
<evidence type="ECO:0000256" key="1">
    <source>
        <dbReference type="ARBA" id="ARBA00002521"/>
    </source>
</evidence>
<dbReference type="PROSITE" id="PS00680">
    <property type="entry name" value="MAP_1"/>
    <property type="match status" value="1"/>
</dbReference>
<dbReference type="SUPFAM" id="SSF55920">
    <property type="entry name" value="Creatinase/aminopeptidase"/>
    <property type="match status" value="1"/>
</dbReference>
<dbReference type="InterPro" id="IPR002467">
    <property type="entry name" value="Pept_M24A_MAP1"/>
</dbReference>
<keyword evidence="3 6" id="KW-0645">Protease</keyword>
<dbReference type="GO" id="GO:0004239">
    <property type="term" value="F:initiator methionyl aminopeptidase activity"/>
    <property type="evidence" value="ECO:0007669"/>
    <property type="project" value="UniProtKB-UniRule"/>
</dbReference>
<reference evidence="10" key="1">
    <citation type="submission" date="2016-10" db="EMBL/GenBank/DDBJ databases">
        <authorList>
            <person name="Varghese N."/>
            <person name="Submissions S."/>
        </authorList>
    </citation>
    <scope>NUCLEOTIDE SEQUENCE [LARGE SCALE GENOMIC DNA]</scope>
    <source>
        <strain evidence="10">DSM 26348</strain>
    </source>
</reference>
<comment type="similarity">
    <text evidence="6">Belongs to the peptidase M24A family. Methionine aminopeptidase type 1 subfamily.</text>
</comment>
<comment type="cofactor">
    <cofactor evidence="6">
        <name>Co(2+)</name>
        <dbReference type="ChEBI" id="CHEBI:48828"/>
    </cofactor>
    <cofactor evidence="6">
        <name>Zn(2+)</name>
        <dbReference type="ChEBI" id="CHEBI:29105"/>
    </cofactor>
    <cofactor evidence="6">
        <name>Mn(2+)</name>
        <dbReference type="ChEBI" id="CHEBI:29035"/>
    </cofactor>
    <cofactor evidence="6">
        <name>Fe(2+)</name>
        <dbReference type="ChEBI" id="CHEBI:29033"/>
    </cofactor>
    <text evidence="6">Binds 2 divalent metal cations per subunit. Has a high-affinity and a low affinity metal-binding site. The true nature of the physiological cofactor is under debate. The enzyme is active with cobalt, zinc, manganese or divalent iron ions. Most likely, methionine aminopeptidases function as mononuclear Fe(2+)-metalloproteases under physiological conditions, and the catalytically relevant metal-binding site has been assigned to the histidine-containing high-affinity site.</text>
</comment>
<keyword evidence="4 6" id="KW-0479">Metal-binding</keyword>
<organism evidence="9 10">
    <name type="scientific">Planctomicrobium piriforme</name>
    <dbReference type="NCBI Taxonomy" id="1576369"/>
    <lineage>
        <taxon>Bacteria</taxon>
        <taxon>Pseudomonadati</taxon>
        <taxon>Planctomycetota</taxon>
        <taxon>Planctomycetia</taxon>
        <taxon>Planctomycetales</taxon>
        <taxon>Planctomycetaceae</taxon>
        <taxon>Planctomicrobium</taxon>
    </lineage>
</organism>
<dbReference type="OrthoDB" id="9802055at2"/>
<evidence type="ECO:0000256" key="4">
    <source>
        <dbReference type="ARBA" id="ARBA00022723"/>
    </source>
</evidence>
<feature type="binding site" evidence="6">
    <location>
        <position position="180"/>
    </location>
    <ligand>
        <name>a divalent metal cation</name>
        <dbReference type="ChEBI" id="CHEBI:60240"/>
        <label>2</label>
        <note>catalytic</note>
    </ligand>
</feature>
<evidence type="ECO:0000313" key="9">
    <source>
        <dbReference type="EMBL" id="SFJ32099.1"/>
    </source>
</evidence>
<feature type="binding site" evidence="6">
    <location>
        <position position="246"/>
    </location>
    <ligand>
        <name>a divalent metal cation</name>
        <dbReference type="ChEBI" id="CHEBI:60240"/>
        <label>2</label>
        <note>catalytic</note>
    </ligand>
</feature>
<dbReference type="AlphaFoldDB" id="A0A1I3QEZ2"/>
<evidence type="ECO:0000259" key="8">
    <source>
        <dbReference type="Pfam" id="PF00557"/>
    </source>
</evidence>
<dbReference type="EMBL" id="FOQD01000018">
    <property type="protein sequence ID" value="SFJ32099.1"/>
    <property type="molecule type" value="Genomic_DNA"/>
</dbReference>
<dbReference type="HAMAP" id="MF_01974">
    <property type="entry name" value="MetAP_1"/>
    <property type="match status" value="1"/>
</dbReference>
<evidence type="ECO:0000256" key="3">
    <source>
        <dbReference type="ARBA" id="ARBA00022670"/>
    </source>
</evidence>
<dbReference type="GO" id="GO:0070006">
    <property type="term" value="F:metalloaminopeptidase activity"/>
    <property type="evidence" value="ECO:0007669"/>
    <property type="project" value="UniProtKB-UniRule"/>
</dbReference>
<feature type="binding site" evidence="6">
    <location>
        <position position="117"/>
    </location>
    <ligand>
        <name>a divalent metal cation</name>
        <dbReference type="ChEBI" id="CHEBI:60240"/>
        <label>1</label>
    </ligand>
</feature>
<feature type="binding site" evidence="6">
    <location>
        <position position="89"/>
    </location>
    <ligand>
        <name>substrate</name>
    </ligand>
</feature>
<feature type="binding site" evidence="6">
    <location>
        <position position="187"/>
    </location>
    <ligand>
        <name>substrate</name>
    </ligand>
</feature>
<gene>
    <name evidence="6" type="primary">map</name>
    <name evidence="9" type="ORF">SAMN05421753_11856</name>
</gene>
<feature type="domain" description="Peptidase M24" evidence="8">
    <location>
        <begin position="24"/>
        <end position="253"/>
    </location>
</feature>
<comment type="function">
    <text evidence="1 6">Removes the N-terminal methionine from nascent proteins. The N-terminal methionine is often cleaved when the second residue in the primary sequence is small and uncharged (Met-Ala-, Cys, Gly, Pro, Ser, Thr, or Val). Requires deformylation of the N(alpha)-formylated initiator methionine before it can be hydrolyzed.</text>
</comment>
<evidence type="ECO:0000256" key="7">
    <source>
        <dbReference type="RuleBase" id="RU003653"/>
    </source>
</evidence>
<dbReference type="Proteomes" id="UP000199518">
    <property type="component" value="Unassembled WGS sequence"/>
</dbReference>
<keyword evidence="2 6" id="KW-0031">Aminopeptidase</keyword>
<dbReference type="InterPro" id="IPR001714">
    <property type="entry name" value="Pept_M24_MAP"/>
</dbReference>
<dbReference type="InterPro" id="IPR036005">
    <property type="entry name" value="Creatinase/aminopeptidase-like"/>
</dbReference>
<evidence type="ECO:0000256" key="5">
    <source>
        <dbReference type="ARBA" id="ARBA00022801"/>
    </source>
</evidence>
<comment type="subunit">
    <text evidence="6">Monomer.</text>
</comment>
<feature type="binding site" evidence="6">
    <location>
        <position position="117"/>
    </location>
    <ligand>
        <name>a divalent metal cation</name>
        <dbReference type="ChEBI" id="CHEBI:60240"/>
        <label>2</label>
        <note>catalytic</note>
    </ligand>
</feature>
<feature type="binding site" evidence="6">
    <location>
        <position position="246"/>
    </location>
    <ligand>
        <name>a divalent metal cation</name>
        <dbReference type="ChEBI" id="CHEBI:60240"/>
        <label>1</label>
    </ligand>
</feature>
<dbReference type="GO" id="GO:0005829">
    <property type="term" value="C:cytosol"/>
    <property type="evidence" value="ECO:0007669"/>
    <property type="project" value="TreeGrafter"/>
</dbReference>
<dbReference type="PANTHER" id="PTHR43330">
    <property type="entry name" value="METHIONINE AMINOPEPTIDASE"/>
    <property type="match status" value="1"/>
</dbReference>
<keyword evidence="10" id="KW-1185">Reference proteome</keyword>
<dbReference type="STRING" id="1576369.SAMN05421753_11856"/>
<keyword evidence="5 6" id="KW-0378">Hydrolase</keyword>
<evidence type="ECO:0000256" key="6">
    <source>
        <dbReference type="HAMAP-Rule" id="MF_01974"/>
    </source>
</evidence>
<dbReference type="GO" id="GO:0006508">
    <property type="term" value="P:proteolysis"/>
    <property type="evidence" value="ECO:0007669"/>
    <property type="project" value="UniProtKB-KW"/>
</dbReference>
<dbReference type="CDD" id="cd01086">
    <property type="entry name" value="MetAP1"/>
    <property type="match status" value="1"/>
</dbReference>
<dbReference type="Gene3D" id="3.90.230.10">
    <property type="entry name" value="Creatinase/methionine aminopeptidase superfamily"/>
    <property type="match status" value="1"/>
</dbReference>
<accession>A0A1I3QEZ2</accession>
<feature type="binding site" evidence="6">
    <location>
        <position position="214"/>
    </location>
    <ligand>
        <name>a divalent metal cation</name>
        <dbReference type="ChEBI" id="CHEBI:60240"/>
        <label>2</label>
        <note>catalytic</note>
    </ligand>
</feature>
<proteinExistence type="inferred from homology"/>
<protein>
    <recommendedName>
        <fullName evidence="6 7">Methionine aminopeptidase</fullName>
        <shortName evidence="6">MAP</shortName>
        <shortName evidence="6">MetAP</shortName>
        <ecNumber evidence="6 7">3.4.11.18</ecNumber>
    </recommendedName>
    <alternativeName>
        <fullName evidence="6">Peptidase M</fullName>
    </alternativeName>
</protein>
<sequence length="272" mass="30223">MRRLIPFRKQNKLPLYNTEEERAGLRAAGRFNGRLMDFLREQIRAGVTTNQLDRLADEFTRDHGHVPACLGYNGFPKSICTSVNDVVCHGIPNEEVLRPGDIVNVDCTTIVDGWYGDSSETFLIEPVSPLARKLVQASFDALWLGIRAIRPYSSVMEIGLVISRFGWKHGFGVVENFQGHGIGRMFHQDPGIPHVPVRKSKRDLLAPGVSFTIEPMFNAGTKTTRGPLADGWTILTDDGALSAQFEHQILMTEDGPEILTRTDNGPQAGHVF</sequence>
<dbReference type="RefSeq" id="WP_092054804.1">
    <property type="nucleotide sequence ID" value="NZ_FOQD01000018.1"/>
</dbReference>
<dbReference type="PANTHER" id="PTHR43330:SF27">
    <property type="entry name" value="METHIONINE AMINOPEPTIDASE"/>
    <property type="match status" value="1"/>
</dbReference>
<feature type="binding site" evidence="6">
    <location>
        <position position="106"/>
    </location>
    <ligand>
        <name>a divalent metal cation</name>
        <dbReference type="ChEBI" id="CHEBI:60240"/>
        <label>1</label>
    </ligand>
</feature>
<evidence type="ECO:0000313" key="10">
    <source>
        <dbReference type="Proteomes" id="UP000199518"/>
    </source>
</evidence>
<dbReference type="EC" id="3.4.11.18" evidence="6 7"/>
<comment type="catalytic activity">
    <reaction evidence="6 7">
        <text>Release of N-terminal amino acids, preferentially methionine, from peptides and arylamides.</text>
        <dbReference type="EC" id="3.4.11.18"/>
    </reaction>
</comment>